<dbReference type="InterPro" id="IPR036111">
    <property type="entry name" value="Mal/L-sulfo/L-lacto_DH-like_sf"/>
</dbReference>
<name>A0ABQ6C1F3_9BURK</name>
<dbReference type="Pfam" id="PF02615">
    <property type="entry name" value="Ldh_2"/>
    <property type="match status" value="1"/>
</dbReference>
<protein>
    <submittedName>
        <fullName evidence="3">Lactate dehydrogenase</fullName>
    </submittedName>
</protein>
<dbReference type="PANTHER" id="PTHR11091:SF0">
    <property type="entry name" value="MALATE DEHYDROGENASE"/>
    <property type="match status" value="1"/>
</dbReference>
<dbReference type="EMBL" id="BSPB01000009">
    <property type="protein sequence ID" value="GLS14156.1"/>
    <property type="molecule type" value="Genomic_DNA"/>
</dbReference>
<evidence type="ECO:0000256" key="1">
    <source>
        <dbReference type="ARBA" id="ARBA00006056"/>
    </source>
</evidence>
<dbReference type="RefSeq" id="WP_284307340.1">
    <property type="nucleotide sequence ID" value="NZ_BSPB01000009.1"/>
</dbReference>
<organism evidence="3 4">
    <name type="scientific">Hydrogenophaga electricum</name>
    <dbReference type="NCBI Taxonomy" id="1230953"/>
    <lineage>
        <taxon>Bacteria</taxon>
        <taxon>Pseudomonadati</taxon>
        <taxon>Pseudomonadota</taxon>
        <taxon>Betaproteobacteria</taxon>
        <taxon>Burkholderiales</taxon>
        <taxon>Comamonadaceae</taxon>
        <taxon>Hydrogenophaga</taxon>
    </lineage>
</organism>
<evidence type="ECO:0000313" key="3">
    <source>
        <dbReference type="EMBL" id="GLS14156.1"/>
    </source>
</evidence>
<dbReference type="InterPro" id="IPR043143">
    <property type="entry name" value="Mal/L-sulf/L-lact_DH-like_NADP"/>
</dbReference>
<dbReference type="Gene3D" id="3.30.1370.60">
    <property type="entry name" value="Hypothetical oxidoreductase yiak, domain 2"/>
    <property type="match status" value="1"/>
</dbReference>
<comment type="caution">
    <text evidence="3">The sequence shown here is derived from an EMBL/GenBank/DDBJ whole genome shotgun (WGS) entry which is preliminary data.</text>
</comment>
<dbReference type="Gene3D" id="1.10.1530.10">
    <property type="match status" value="1"/>
</dbReference>
<proteinExistence type="inferred from homology"/>
<dbReference type="PANTHER" id="PTHR11091">
    <property type="entry name" value="OXIDOREDUCTASE-RELATED"/>
    <property type="match status" value="1"/>
</dbReference>
<dbReference type="Proteomes" id="UP001156903">
    <property type="component" value="Unassembled WGS sequence"/>
</dbReference>
<evidence type="ECO:0000313" key="4">
    <source>
        <dbReference type="Proteomes" id="UP001156903"/>
    </source>
</evidence>
<keyword evidence="4" id="KW-1185">Reference proteome</keyword>
<gene>
    <name evidence="3" type="ORF">GCM10007935_15870</name>
</gene>
<comment type="similarity">
    <text evidence="1">Belongs to the LDH2/MDH2 oxidoreductase family.</text>
</comment>
<keyword evidence="2" id="KW-0560">Oxidoreductase</keyword>
<evidence type="ECO:0000256" key="2">
    <source>
        <dbReference type="ARBA" id="ARBA00023002"/>
    </source>
</evidence>
<reference evidence="4" key="1">
    <citation type="journal article" date="2019" name="Int. J. Syst. Evol. Microbiol.">
        <title>The Global Catalogue of Microorganisms (GCM) 10K type strain sequencing project: providing services to taxonomists for standard genome sequencing and annotation.</title>
        <authorList>
            <consortium name="The Broad Institute Genomics Platform"/>
            <consortium name="The Broad Institute Genome Sequencing Center for Infectious Disease"/>
            <person name="Wu L."/>
            <person name="Ma J."/>
        </authorList>
    </citation>
    <scope>NUCLEOTIDE SEQUENCE [LARGE SCALE GENOMIC DNA]</scope>
    <source>
        <strain evidence="4">NBRC 109341</strain>
    </source>
</reference>
<accession>A0ABQ6C1F3</accession>
<dbReference type="InterPro" id="IPR003767">
    <property type="entry name" value="Malate/L-lactate_DH-like"/>
</dbReference>
<dbReference type="SUPFAM" id="SSF89733">
    <property type="entry name" value="L-sulfolactate dehydrogenase-like"/>
    <property type="match status" value="1"/>
</dbReference>
<dbReference type="InterPro" id="IPR043144">
    <property type="entry name" value="Mal/L-sulf/L-lact_DH-like_ah"/>
</dbReference>
<sequence length="335" mass="34358">MAHITPSDLFELAREALARAGANDTMARLTAEALVEADLQGLASHGVTRIPAYAAHLRNGRADGRAEPVIRRAQGAALWIDAGTGLAYPACRLAVELGIALAREQGVALVAVGNSHHFGAAGYHLQPVADAGLVGLVLGNAPAAMPAWGGKRALFGTNPIAAVFPRPGHEPVLIDLSLSAVARGKLVVAAREGQSIPLGWALDAEGQPTTDPRAGLAGTMVPAGGLKGTLLALMIDLLVGTLTGSHFGFEAGSLLDAEGEVPRVGQVFLFINPAALAGHGTYDARIEALVAAMLAEDGVRLPGAQRLARRHETAAAGMDLPDTVLQALYPLAGRG</sequence>